<evidence type="ECO:0000313" key="2">
    <source>
        <dbReference type="EMBL" id="GAA2134013.1"/>
    </source>
</evidence>
<evidence type="ECO:0000256" key="1">
    <source>
        <dbReference type="SAM" id="MobiDB-lite"/>
    </source>
</evidence>
<dbReference type="Pfam" id="PF19379">
    <property type="entry name" value="DUF5954"/>
    <property type="match status" value="1"/>
</dbReference>
<reference evidence="2 3" key="1">
    <citation type="journal article" date="2019" name="Int. J. Syst. Evol. Microbiol.">
        <title>The Global Catalogue of Microorganisms (GCM) 10K type strain sequencing project: providing services to taxonomists for standard genome sequencing and annotation.</title>
        <authorList>
            <consortium name="The Broad Institute Genomics Platform"/>
            <consortium name="The Broad Institute Genome Sequencing Center for Infectious Disease"/>
            <person name="Wu L."/>
            <person name="Ma J."/>
        </authorList>
    </citation>
    <scope>NUCLEOTIDE SEQUENCE [LARGE SCALE GENOMIC DNA]</scope>
    <source>
        <strain evidence="2 3">JCM 15481</strain>
    </source>
</reference>
<organism evidence="2 3">
    <name type="scientific">Streptomyces synnematoformans</name>
    <dbReference type="NCBI Taxonomy" id="415721"/>
    <lineage>
        <taxon>Bacteria</taxon>
        <taxon>Bacillati</taxon>
        <taxon>Actinomycetota</taxon>
        <taxon>Actinomycetes</taxon>
        <taxon>Kitasatosporales</taxon>
        <taxon>Streptomycetaceae</taxon>
        <taxon>Streptomyces</taxon>
    </lineage>
</organism>
<feature type="region of interest" description="Disordered" evidence="1">
    <location>
        <begin position="312"/>
        <end position="362"/>
    </location>
</feature>
<feature type="compositionally biased region" description="Acidic residues" evidence="1">
    <location>
        <begin position="349"/>
        <end position="362"/>
    </location>
</feature>
<proteinExistence type="predicted"/>
<dbReference type="EMBL" id="BAAAPF010000156">
    <property type="protein sequence ID" value="GAA2134013.1"/>
    <property type="molecule type" value="Genomic_DNA"/>
</dbReference>
<sequence>MWDYRKQPATPDHLTIRVTHRDDPVSQVTELDAIHGGQRYPGIRVRGPLFGFAVQTPRDRPRWRLLDSMRTGFPQDARDELNSYLWLYAKDEAKDHRERRRLLAGVARLEKERIDELHVGRDRYRIVRADEFARIGNGELEPPRPTDHPEDTHWDLEKREPASATVGFVVDHAAEVQLSEGLERLELLESVYTSARFPPDVLADSRRALRTHPGVVLLPPAFRVLERLEESWTMFLAQQFDTPQAARRALVDYFLKTVPMLQEIPGWEAEYSEKDLEVFTKAAHRFMRQRGPNEMRARGRTFQIVRVERMMRIGPDGPEPPRPSDQDHQGPTKIRPTMDEWGNISHAADEDDEGDEGDEEED</sequence>
<dbReference type="InterPro" id="IPR045998">
    <property type="entry name" value="DUF5954"/>
</dbReference>
<protein>
    <submittedName>
        <fullName evidence="2">Uncharacterized protein</fullName>
    </submittedName>
</protein>
<name>A0ABN2YYF9_9ACTN</name>
<gene>
    <name evidence="2" type="ORF">GCM10009802_42530</name>
</gene>
<keyword evidence="3" id="KW-1185">Reference proteome</keyword>
<evidence type="ECO:0000313" key="3">
    <source>
        <dbReference type="Proteomes" id="UP001500443"/>
    </source>
</evidence>
<dbReference type="Proteomes" id="UP001500443">
    <property type="component" value="Unassembled WGS sequence"/>
</dbReference>
<dbReference type="RefSeq" id="WP_344291603.1">
    <property type="nucleotide sequence ID" value="NZ_BAAAPF010000156.1"/>
</dbReference>
<comment type="caution">
    <text evidence="2">The sequence shown here is derived from an EMBL/GenBank/DDBJ whole genome shotgun (WGS) entry which is preliminary data.</text>
</comment>
<accession>A0ABN2YYF9</accession>